<dbReference type="Proteomes" id="UP000036681">
    <property type="component" value="Unplaced"/>
</dbReference>
<dbReference type="WBParaSite" id="ALUE_0000013201-mRNA-1">
    <property type="protein sequence ID" value="ALUE_0000013201-mRNA-1"/>
    <property type="gene ID" value="ALUE_0000013201"/>
</dbReference>
<accession>A0A0M3HF37</accession>
<evidence type="ECO:0000313" key="1">
    <source>
        <dbReference type="Proteomes" id="UP000036681"/>
    </source>
</evidence>
<reference evidence="2" key="1">
    <citation type="submission" date="2017-02" db="UniProtKB">
        <authorList>
            <consortium name="WormBaseParasite"/>
        </authorList>
    </citation>
    <scope>IDENTIFICATION</scope>
</reference>
<dbReference type="AlphaFoldDB" id="A0A0M3HF37"/>
<proteinExistence type="predicted"/>
<organism evidence="1 2">
    <name type="scientific">Ascaris lumbricoides</name>
    <name type="common">Giant roundworm</name>
    <dbReference type="NCBI Taxonomy" id="6252"/>
    <lineage>
        <taxon>Eukaryota</taxon>
        <taxon>Metazoa</taxon>
        <taxon>Ecdysozoa</taxon>
        <taxon>Nematoda</taxon>
        <taxon>Chromadorea</taxon>
        <taxon>Rhabditida</taxon>
        <taxon>Spirurina</taxon>
        <taxon>Ascaridomorpha</taxon>
        <taxon>Ascaridoidea</taxon>
        <taxon>Ascarididae</taxon>
        <taxon>Ascaris</taxon>
    </lineage>
</organism>
<sequence length="263" mass="29415">MRVRVVSECGSSELVIVVWSFPTVLHDLIQKYDIKGIGIIIGRAIDAYNHFQEIQSTVAWMLSFAIPISSDEPHSIARNSRKVTVSITSDDVEDGANVDAPKRDAVGDLVVQRSLANLTVVIAMATTHTVTHTIVQWTGTVAPIQQKRLKQWTTKSIVAIKKFFHNFVNYFIITSGGADWSIFAVKFDTDEQVLYHNKAVDCGQKYHTLRENRDPAPSQFPLATLFLQPGDPNEYDFTDPRMSSIGSIMGVSFSKDLRVFRVP</sequence>
<keyword evidence="1" id="KW-1185">Reference proteome</keyword>
<name>A0A0M3HF37_ASCLU</name>
<evidence type="ECO:0000313" key="2">
    <source>
        <dbReference type="WBParaSite" id="ALUE_0000013201-mRNA-1"/>
    </source>
</evidence>
<protein>
    <submittedName>
        <fullName evidence="2">DOMON domain-containing protein</fullName>
    </submittedName>
</protein>